<dbReference type="Pfam" id="PF03311">
    <property type="entry name" value="Cornichon"/>
    <property type="match status" value="1"/>
</dbReference>
<comment type="subcellular location">
    <subcellularLocation>
        <location evidence="1">Membrane</location>
        <topology evidence="1">Multi-pass membrane protein</topology>
    </subcellularLocation>
</comment>
<evidence type="ECO:0000256" key="5">
    <source>
        <dbReference type="ARBA" id="ARBA00023136"/>
    </source>
</evidence>
<dbReference type="GO" id="GO:0016192">
    <property type="term" value="P:vesicle-mediated transport"/>
    <property type="evidence" value="ECO:0007669"/>
    <property type="project" value="InterPro"/>
</dbReference>
<reference evidence="7 8" key="1">
    <citation type="journal article" date="2023" name="Hortic Res">
        <title>Pangenome of water caltrop reveals structural variations and asymmetric subgenome divergence after allopolyploidization.</title>
        <authorList>
            <person name="Zhang X."/>
            <person name="Chen Y."/>
            <person name="Wang L."/>
            <person name="Yuan Y."/>
            <person name="Fang M."/>
            <person name="Shi L."/>
            <person name="Lu R."/>
            <person name="Comes H.P."/>
            <person name="Ma Y."/>
            <person name="Chen Y."/>
            <person name="Huang G."/>
            <person name="Zhou Y."/>
            <person name="Zheng Z."/>
            <person name="Qiu Y."/>
        </authorList>
    </citation>
    <scope>NUCLEOTIDE SEQUENCE [LARGE SCALE GENOMIC DNA]</scope>
    <source>
        <strain evidence="7">F231</strain>
    </source>
</reference>
<evidence type="ECO:0000256" key="2">
    <source>
        <dbReference type="ARBA" id="ARBA00010095"/>
    </source>
</evidence>
<evidence type="ECO:0000256" key="3">
    <source>
        <dbReference type="ARBA" id="ARBA00022692"/>
    </source>
</evidence>
<dbReference type="PANTHER" id="PTHR12290">
    <property type="entry name" value="CORNICHON-RELATED"/>
    <property type="match status" value="1"/>
</dbReference>
<evidence type="ECO:0000313" key="8">
    <source>
        <dbReference type="Proteomes" id="UP001346149"/>
    </source>
</evidence>
<feature type="transmembrane region" description="Helical" evidence="6">
    <location>
        <begin position="80"/>
        <end position="106"/>
    </location>
</feature>
<dbReference type="AlphaFoldDB" id="A0AAN7MCF6"/>
<feature type="transmembrane region" description="Helical" evidence="6">
    <location>
        <begin position="140"/>
        <end position="164"/>
    </location>
</feature>
<keyword evidence="4 6" id="KW-1133">Transmembrane helix</keyword>
<organism evidence="7 8">
    <name type="scientific">Trapa natans</name>
    <name type="common">Water chestnut</name>
    <dbReference type="NCBI Taxonomy" id="22666"/>
    <lineage>
        <taxon>Eukaryota</taxon>
        <taxon>Viridiplantae</taxon>
        <taxon>Streptophyta</taxon>
        <taxon>Embryophyta</taxon>
        <taxon>Tracheophyta</taxon>
        <taxon>Spermatophyta</taxon>
        <taxon>Magnoliopsida</taxon>
        <taxon>eudicotyledons</taxon>
        <taxon>Gunneridae</taxon>
        <taxon>Pentapetalae</taxon>
        <taxon>rosids</taxon>
        <taxon>malvids</taxon>
        <taxon>Myrtales</taxon>
        <taxon>Lythraceae</taxon>
        <taxon>Trapa</taxon>
    </lineage>
</organism>
<proteinExistence type="inferred from homology"/>
<keyword evidence="3 6" id="KW-0812">Transmembrane</keyword>
<evidence type="ECO:0000256" key="6">
    <source>
        <dbReference type="SAM" id="Phobius"/>
    </source>
</evidence>
<evidence type="ECO:0000256" key="4">
    <source>
        <dbReference type="ARBA" id="ARBA00022989"/>
    </source>
</evidence>
<dbReference type="EMBL" id="JAXQNO010000002">
    <property type="protein sequence ID" value="KAK4803124.1"/>
    <property type="molecule type" value="Genomic_DNA"/>
</dbReference>
<dbReference type="Proteomes" id="UP001346149">
    <property type="component" value="Unassembled WGS sequence"/>
</dbReference>
<comment type="similarity">
    <text evidence="2">Belongs to the cornichon family.</text>
</comment>
<dbReference type="GO" id="GO:0016020">
    <property type="term" value="C:membrane"/>
    <property type="evidence" value="ECO:0007669"/>
    <property type="project" value="UniProtKB-SubCell"/>
</dbReference>
<sequence>METRIIKFYKEERGESERVGVGEGNAAMDHLFSWLFCFFLLCVVLCLLGYQLICLADLETDYINPYDTAKRINAVVLPEFVSQGALCLLYLLTGQWVIFFVSLPYLCCNIRSYRRRGYLVDITEIYKDLPKEKARRLIKLYYLIFLMIFSIFWYALYCQCHIYLSL</sequence>
<keyword evidence="8" id="KW-1185">Reference proteome</keyword>
<name>A0AAN7MCF6_TRANT</name>
<protein>
    <submittedName>
        <fullName evidence="7">Uncharacterized protein</fullName>
    </submittedName>
</protein>
<evidence type="ECO:0000313" key="7">
    <source>
        <dbReference type="EMBL" id="KAK4803124.1"/>
    </source>
</evidence>
<comment type="caution">
    <text evidence="7">The sequence shown here is derived from an EMBL/GenBank/DDBJ whole genome shotgun (WGS) entry which is preliminary data.</text>
</comment>
<dbReference type="SMART" id="SM01398">
    <property type="entry name" value="Cornichon"/>
    <property type="match status" value="1"/>
</dbReference>
<keyword evidence="5 6" id="KW-0472">Membrane</keyword>
<feature type="transmembrane region" description="Helical" evidence="6">
    <location>
        <begin position="31"/>
        <end position="53"/>
    </location>
</feature>
<accession>A0AAN7MCF6</accession>
<dbReference type="InterPro" id="IPR003377">
    <property type="entry name" value="Cornichon"/>
</dbReference>
<gene>
    <name evidence="7" type="ORF">SAY86_001327</name>
</gene>
<evidence type="ECO:0000256" key="1">
    <source>
        <dbReference type="ARBA" id="ARBA00004141"/>
    </source>
</evidence>